<dbReference type="RefSeq" id="WP_200115740.1">
    <property type="nucleotide sequence ID" value="NZ_JAEHOH010000014.1"/>
</dbReference>
<comment type="caution">
    <text evidence="2">The sequence shown here is derived from an EMBL/GenBank/DDBJ whole genome shotgun (WGS) entry which is preliminary data.</text>
</comment>
<dbReference type="SUPFAM" id="SSF90002">
    <property type="entry name" value="Hypothetical protein YjiA, C-terminal domain"/>
    <property type="match status" value="1"/>
</dbReference>
<evidence type="ECO:0000259" key="1">
    <source>
        <dbReference type="SMART" id="SM00833"/>
    </source>
</evidence>
<dbReference type="SMART" id="SM00833">
    <property type="entry name" value="CobW_C"/>
    <property type="match status" value="1"/>
</dbReference>
<reference evidence="2" key="1">
    <citation type="submission" date="2020-12" db="EMBL/GenBank/DDBJ databases">
        <title>Leucobacter sp. CAS1, isolated from Chromium sludge.</title>
        <authorList>
            <person name="Xu Z."/>
        </authorList>
    </citation>
    <scope>NUCLEOTIDE SEQUENCE</scope>
    <source>
        <strain evidence="2">CSA1</strain>
    </source>
</reference>
<dbReference type="Proteomes" id="UP000608530">
    <property type="component" value="Unassembled WGS sequence"/>
</dbReference>
<dbReference type="AlphaFoldDB" id="A0A934UV72"/>
<dbReference type="PANTHER" id="PTHR43603:SF1">
    <property type="entry name" value="ZINC-REGULATED GTPASE METALLOPROTEIN ACTIVATOR 1"/>
    <property type="match status" value="1"/>
</dbReference>
<keyword evidence="3" id="KW-1185">Reference proteome</keyword>
<dbReference type="Pfam" id="PF07683">
    <property type="entry name" value="CobW_C"/>
    <property type="match status" value="1"/>
</dbReference>
<evidence type="ECO:0000313" key="3">
    <source>
        <dbReference type="Proteomes" id="UP000608530"/>
    </source>
</evidence>
<dbReference type="InterPro" id="IPR011629">
    <property type="entry name" value="CobW-like_C"/>
</dbReference>
<evidence type="ECO:0000313" key="2">
    <source>
        <dbReference type="EMBL" id="MBK0419600.1"/>
    </source>
</evidence>
<dbReference type="InterPro" id="IPR051927">
    <property type="entry name" value="Zn_Chap_cDPG_Synth"/>
</dbReference>
<feature type="domain" description="CobW C-terminal" evidence="1">
    <location>
        <begin position="207"/>
        <end position="312"/>
    </location>
</feature>
<dbReference type="PANTHER" id="PTHR43603">
    <property type="entry name" value="COBW DOMAIN-CONTAINING PROTEIN DDB_G0274527"/>
    <property type="match status" value="1"/>
</dbReference>
<gene>
    <name evidence="2" type="ORF">JD276_11200</name>
</gene>
<name>A0A934UV72_9MICO</name>
<protein>
    <submittedName>
        <fullName evidence="2">GTP-binding protein</fullName>
    </submittedName>
</protein>
<organism evidence="2 3">
    <name type="scientific">Leucobacter chromiisoli</name>
    <dbReference type="NCBI Taxonomy" id="2796471"/>
    <lineage>
        <taxon>Bacteria</taxon>
        <taxon>Bacillati</taxon>
        <taxon>Actinomycetota</taxon>
        <taxon>Actinomycetes</taxon>
        <taxon>Micrococcales</taxon>
        <taxon>Microbacteriaceae</taxon>
        <taxon>Leucobacter</taxon>
    </lineage>
</organism>
<proteinExistence type="predicted"/>
<sequence length="343" mass="37163">MDLIDVTAVIGSCSPERLGAARRLAQQTGSMVIPASRLAISPAPLDEAASLVPWAYTEGRAVVEFPAGVPVTHIIGMLADAEEGTRLVDVTCVVDACHLLDDLQREDYLVRRGPLGVEGRSRALITAEQIEFASTVLLVNWEPLSTPELSTTMSLINHLGPSARLRLHRSGPESPPSRTIYSAGQERPGWIGILNEDFSPHMTDPRVGAFRYENLRPMHPERLSRLLDDRVARGAFGTVVRSAGFCRLATRPGITGQWEHVGQMFSLHPLANDADAWAGDEDDEVLAVGQDIAFIGLDLDRPALVTALDEATLTDEEFAAGPSAWASYPDPFPVSQTAIDRAE</sequence>
<accession>A0A934UV72</accession>
<dbReference type="EMBL" id="JAEHOH010000014">
    <property type="protein sequence ID" value="MBK0419600.1"/>
    <property type="molecule type" value="Genomic_DNA"/>
</dbReference>